<sequence length="382" mass="42264">MDKVEIPAWLLENQEPFSPPERPRQNGEERNRGKNNGEGSPVAVDPVAGQVSGACRHAAGRLSTAGRTTGPAVDSREPAGEAGGCNCLRGKLSRAGFVEKTIDEMARVMREEFFAGQIAARPGLLQGIDPRVKVLTTLFLIIVAGLMHHPAALIVFNLWIIWLALVSRVPLRSFLKRVWLVVPLFTGIIVLPSIFNLVRPGDPLLTLFHFGRQFHLGPWVMPETFAITRQGALGALVLVIRVGASVSLAVLLTLTTRWPVLLKTLNIIFVPQIFITVLEMTYRYIYLFLQTASDMFVARKSRTVGRTSSKEQRRFVSGAMGALWNKAYAVSEEVHAAMVSRGYTGRPRALAVFQMRMLDWLWAGFMIAAGVFFLGGDRILGW</sequence>
<feature type="compositionally biased region" description="Basic and acidic residues" evidence="6">
    <location>
        <begin position="21"/>
        <end position="32"/>
    </location>
</feature>
<dbReference type="EMBL" id="LYVF01000047">
    <property type="protein sequence ID" value="OAT85756.1"/>
    <property type="molecule type" value="Genomic_DNA"/>
</dbReference>
<dbReference type="InterPro" id="IPR051611">
    <property type="entry name" value="ECF_transporter_component"/>
</dbReference>
<dbReference type="CDD" id="cd16914">
    <property type="entry name" value="EcfT"/>
    <property type="match status" value="1"/>
</dbReference>
<gene>
    <name evidence="8" type="ORF">A6M21_04465</name>
</gene>
<organism evidence="8 9">
    <name type="scientific">Desulfotomaculum copahuensis</name>
    <dbReference type="NCBI Taxonomy" id="1838280"/>
    <lineage>
        <taxon>Bacteria</taxon>
        <taxon>Bacillati</taxon>
        <taxon>Bacillota</taxon>
        <taxon>Clostridia</taxon>
        <taxon>Eubacteriales</taxon>
        <taxon>Desulfotomaculaceae</taxon>
        <taxon>Desulfotomaculum</taxon>
    </lineage>
</organism>
<feature type="transmembrane region" description="Helical" evidence="7">
    <location>
        <begin position="178"/>
        <end position="198"/>
    </location>
</feature>
<evidence type="ECO:0000313" key="8">
    <source>
        <dbReference type="EMBL" id="OAT85756.1"/>
    </source>
</evidence>
<dbReference type="Pfam" id="PF02361">
    <property type="entry name" value="CbiQ"/>
    <property type="match status" value="1"/>
</dbReference>
<comment type="subcellular location">
    <subcellularLocation>
        <location evidence="1">Cell membrane</location>
        <topology evidence="1">Multi-pass membrane protein</topology>
    </subcellularLocation>
</comment>
<evidence type="ECO:0000256" key="7">
    <source>
        <dbReference type="SAM" id="Phobius"/>
    </source>
</evidence>
<evidence type="ECO:0000256" key="4">
    <source>
        <dbReference type="ARBA" id="ARBA00022989"/>
    </source>
</evidence>
<dbReference type="PANTHER" id="PTHR34857">
    <property type="entry name" value="SLL0384 PROTEIN"/>
    <property type="match status" value="1"/>
</dbReference>
<feature type="transmembrane region" description="Helical" evidence="7">
    <location>
        <begin position="360"/>
        <end position="380"/>
    </location>
</feature>
<reference evidence="8 9" key="1">
    <citation type="submission" date="2016-04" db="EMBL/GenBank/DDBJ databases">
        <authorList>
            <person name="Evans L.H."/>
            <person name="Alamgir A."/>
            <person name="Owens N."/>
            <person name="Weber N.D."/>
            <person name="Virtaneva K."/>
            <person name="Barbian K."/>
            <person name="Babar A."/>
            <person name="Rosenke K."/>
        </authorList>
    </citation>
    <scope>NUCLEOTIDE SEQUENCE [LARGE SCALE GENOMIC DNA]</scope>
    <source>
        <strain evidence="8 9">LMa1</strain>
    </source>
</reference>
<feature type="region of interest" description="Disordered" evidence="6">
    <location>
        <begin position="60"/>
        <end position="80"/>
    </location>
</feature>
<keyword evidence="2" id="KW-1003">Cell membrane</keyword>
<dbReference type="GO" id="GO:0043190">
    <property type="term" value="C:ATP-binding cassette (ABC) transporter complex"/>
    <property type="evidence" value="ECO:0007669"/>
    <property type="project" value="InterPro"/>
</dbReference>
<dbReference type="PANTHER" id="PTHR34857:SF2">
    <property type="entry name" value="SLL0384 PROTEIN"/>
    <property type="match status" value="1"/>
</dbReference>
<protein>
    <submittedName>
        <fullName evidence="8">Cobalt ECF transporter T component CbiQ</fullName>
    </submittedName>
</protein>
<keyword evidence="5 7" id="KW-0472">Membrane</keyword>
<keyword evidence="4 7" id="KW-1133">Transmembrane helix</keyword>
<dbReference type="STRING" id="1838280.A6M21_04465"/>
<feature type="transmembrane region" description="Helical" evidence="7">
    <location>
        <begin position="138"/>
        <end position="166"/>
    </location>
</feature>
<evidence type="ECO:0000256" key="1">
    <source>
        <dbReference type="ARBA" id="ARBA00004651"/>
    </source>
</evidence>
<keyword evidence="3 7" id="KW-0812">Transmembrane</keyword>
<dbReference type="AlphaFoldDB" id="A0A1B7LHH9"/>
<proteinExistence type="predicted"/>
<dbReference type="InterPro" id="IPR012809">
    <property type="entry name" value="ECF_CbiQ"/>
</dbReference>
<dbReference type="NCBIfam" id="TIGR02454">
    <property type="entry name" value="ECF_T_CbiQ"/>
    <property type="match status" value="1"/>
</dbReference>
<evidence type="ECO:0000256" key="5">
    <source>
        <dbReference type="ARBA" id="ARBA00023136"/>
    </source>
</evidence>
<evidence type="ECO:0000256" key="2">
    <source>
        <dbReference type="ARBA" id="ARBA00022475"/>
    </source>
</evidence>
<feature type="transmembrane region" description="Helical" evidence="7">
    <location>
        <begin position="264"/>
        <end position="285"/>
    </location>
</feature>
<accession>A0A1B7LHH9</accession>
<dbReference type="GO" id="GO:0006824">
    <property type="term" value="P:cobalt ion transport"/>
    <property type="evidence" value="ECO:0007669"/>
    <property type="project" value="InterPro"/>
</dbReference>
<feature type="transmembrane region" description="Helical" evidence="7">
    <location>
        <begin position="231"/>
        <end position="252"/>
    </location>
</feature>
<feature type="region of interest" description="Disordered" evidence="6">
    <location>
        <begin position="1"/>
        <end position="46"/>
    </location>
</feature>
<evidence type="ECO:0000313" key="9">
    <source>
        <dbReference type="Proteomes" id="UP000078532"/>
    </source>
</evidence>
<dbReference type="InterPro" id="IPR003339">
    <property type="entry name" value="ABC/ECF_trnsptr_transmembrane"/>
</dbReference>
<evidence type="ECO:0000256" key="6">
    <source>
        <dbReference type="SAM" id="MobiDB-lite"/>
    </source>
</evidence>
<dbReference type="Proteomes" id="UP000078532">
    <property type="component" value="Unassembled WGS sequence"/>
</dbReference>
<keyword evidence="9" id="KW-1185">Reference proteome</keyword>
<comment type="caution">
    <text evidence="8">The sequence shown here is derived from an EMBL/GenBank/DDBJ whole genome shotgun (WGS) entry which is preliminary data.</text>
</comment>
<name>A0A1B7LHH9_9FIRM</name>
<evidence type="ECO:0000256" key="3">
    <source>
        <dbReference type="ARBA" id="ARBA00022692"/>
    </source>
</evidence>